<dbReference type="EMBL" id="BGPR01002036">
    <property type="protein sequence ID" value="GBM66635.1"/>
    <property type="molecule type" value="Genomic_DNA"/>
</dbReference>
<comment type="caution">
    <text evidence="1">The sequence shown here is derived from an EMBL/GenBank/DDBJ whole genome shotgun (WGS) entry which is preliminary data.</text>
</comment>
<gene>
    <name evidence="1" type="ORF">AVEN_193249_1</name>
</gene>
<sequence length="133" mass="14972">MNCNMKLSTTVARKEVPPPCLSVRGQMNDSGHDSNTETEGRVLMTITDFDPPLPHTVCPVIVVKVTQPHTISISTRREPTYLYRGFSSTYSRGDPGSSNYNCKCIVKYVKELLMLKIQVNEYYCKNISPFCGM</sequence>
<accession>A0A4Y2HMQ5</accession>
<proteinExistence type="predicted"/>
<evidence type="ECO:0000313" key="2">
    <source>
        <dbReference type="Proteomes" id="UP000499080"/>
    </source>
</evidence>
<protein>
    <submittedName>
        <fullName evidence="1">Uncharacterized protein</fullName>
    </submittedName>
</protein>
<keyword evidence="2" id="KW-1185">Reference proteome</keyword>
<dbReference type="AlphaFoldDB" id="A0A4Y2HMQ5"/>
<dbReference type="Proteomes" id="UP000499080">
    <property type="component" value="Unassembled WGS sequence"/>
</dbReference>
<organism evidence="1 2">
    <name type="scientific">Araneus ventricosus</name>
    <name type="common">Orbweaver spider</name>
    <name type="synonym">Epeira ventricosa</name>
    <dbReference type="NCBI Taxonomy" id="182803"/>
    <lineage>
        <taxon>Eukaryota</taxon>
        <taxon>Metazoa</taxon>
        <taxon>Ecdysozoa</taxon>
        <taxon>Arthropoda</taxon>
        <taxon>Chelicerata</taxon>
        <taxon>Arachnida</taxon>
        <taxon>Araneae</taxon>
        <taxon>Araneomorphae</taxon>
        <taxon>Entelegynae</taxon>
        <taxon>Araneoidea</taxon>
        <taxon>Araneidae</taxon>
        <taxon>Araneus</taxon>
    </lineage>
</organism>
<reference evidence="1 2" key="1">
    <citation type="journal article" date="2019" name="Sci. Rep.">
        <title>Orb-weaving spider Araneus ventricosus genome elucidates the spidroin gene catalogue.</title>
        <authorList>
            <person name="Kono N."/>
            <person name="Nakamura H."/>
            <person name="Ohtoshi R."/>
            <person name="Moran D.A.P."/>
            <person name="Shinohara A."/>
            <person name="Yoshida Y."/>
            <person name="Fujiwara M."/>
            <person name="Mori M."/>
            <person name="Tomita M."/>
            <person name="Arakawa K."/>
        </authorList>
    </citation>
    <scope>NUCLEOTIDE SEQUENCE [LARGE SCALE GENOMIC DNA]</scope>
</reference>
<evidence type="ECO:0000313" key="1">
    <source>
        <dbReference type="EMBL" id="GBM66635.1"/>
    </source>
</evidence>
<name>A0A4Y2HMQ5_ARAVE</name>